<name>A0A1L1PBB8_HYDIT</name>
<dbReference type="Proteomes" id="UP000028878">
    <property type="component" value="Unassembled WGS sequence"/>
</dbReference>
<reference evidence="3" key="2">
    <citation type="submission" date="2014-11" db="EMBL/GenBank/DDBJ databases">
        <title>Draft genome sequence of Hydrogenophaga intermedia S1.</title>
        <authorList>
            <person name="Gan H.M."/>
            <person name="Chew T.H."/>
            <person name="Stolz A."/>
        </authorList>
    </citation>
    <scope>NUCLEOTIDE SEQUENCE [LARGE SCALE GENOMIC DNA]</scope>
    <source>
        <strain evidence="3">S1</strain>
    </source>
</reference>
<dbReference type="InterPro" id="IPR044855">
    <property type="entry name" value="CoA-Trfase_III_dom3_sf"/>
</dbReference>
<dbReference type="RefSeq" id="WP_009519123.1">
    <property type="nucleotide sequence ID" value="NZ_CCAE010000010.1"/>
</dbReference>
<dbReference type="InterPro" id="IPR050483">
    <property type="entry name" value="CoA-transferase_III_domain"/>
</dbReference>
<sequence>MTMQALEGVRVLDFTHVLAGPIATYHLALQGAEVIKLESATGDTMRHYGGQTHVDGVSPSFASVNSGKRSIVLDLKDPKDSETVRQLVAQCDVVVENFRPGVMDRLGFGYEACQALRPDLVYCSISGFGQTGSLRGNPAIDQIIQSMSGLMTLSGEPESPSMRVGFPIVDTFTGVLAAHAITTALLRRERTGQGEYLDVAMLDAAMNMMISVAGPCLAGGVRPRKQGNLGYSNSPTADTFETGDGEITLGVVRQEQFEQLAAALGREDLLSDPRFADRGGRQRHAAALREEVTAALSRHGALAWEAIFAAQGVAASAVRDLPTALAHPHLDGRALKLDSELPDGTPIQVLGPGYIARYSGVRPPGRPPRLGEHQAEVLAQMGERAAR</sequence>
<dbReference type="Gene3D" id="3.30.1540.10">
    <property type="entry name" value="formyl-coa transferase, domain 3"/>
    <property type="match status" value="1"/>
</dbReference>
<accession>A0A1L1PBB8</accession>
<dbReference type="EMBL" id="CCAE010000010">
    <property type="protein sequence ID" value="CDN87258.1"/>
    <property type="molecule type" value="Genomic_DNA"/>
</dbReference>
<dbReference type="Gene3D" id="3.40.50.10540">
    <property type="entry name" value="Crotonobetainyl-coa:carnitine coa-transferase, domain 1"/>
    <property type="match status" value="1"/>
</dbReference>
<dbReference type="InterPro" id="IPR023606">
    <property type="entry name" value="CoA-Trfase_III_dom_1_sf"/>
</dbReference>
<proteinExistence type="predicted"/>
<organism evidence="2 3">
    <name type="scientific">Hydrogenophaga intermedia</name>
    <dbReference type="NCBI Taxonomy" id="65786"/>
    <lineage>
        <taxon>Bacteria</taxon>
        <taxon>Pseudomonadati</taxon>
        <taxon>Pseudomonadota</taxon>
        <taxon>Betaproteobacteria</taxon>
        <taxon>Burkholderiales</taxon>
        <taxon>Comamonadaceae</taxon>
        <taxon>Hydrogenophaga</taxon>
    </lineage>
</organism>
<dbReference type="SUPFAM" id="SSF89796">
    <property type="entry name" value="CoA-transferase family III (CaiB/BaiF)"/>
    <property type="match status" value="1"/>
</dbReference>
<reference evidence="3" key="1">
    <citation type="submission" date="2014-02" db="EMBL/GenBank/DDBJ databases">
        <authorList>
            <person name="Gan H."/>
        </authorList>
    </citation>
    <scope>NUCLEOTIDE SEQUENCE [LARGE SCALE GENOMIC DNA]</scope>
    <source>
        <strain evidence="3">S1</strain>
    </source>
</reference>
<keyword evidence="1 2" id="KW-0808">Transferase</keyword>
<dbReference type="PANTHER" id="PTHR48207">
    <property type="entry name" value="SUCCINATE--HYDROXYMETHYLGLUTARATE COA-TRANSFERASE"/>
    <property type="match status" value="1"/>
</dbReference>
<dbReference type="InterPro" id="IPR003673">
    <property type="entry name" value="CoA-Trfase_fam_III"/>
</dbReference>
<keyword evidence="3" id="KW-1185">Reference proteome</keyword>
<dbReference type="GO" id="GO:0008410">
    <property type="term" value="F:CoA-transferase activity"/>
    <property type="evidence" value="ECO:0007669"/>
    <property type="project" value="TreeGrafter"/>
</dbReference>
<evidence type="ECO:0000313" key="2">
    <source>
        <dbReference type="EMBL" id="CDN87258.1"/>
    </source>
</evidence>
<protein>
    <submittedName>
        <fullName evidence="2">CoA-transferase family III family protein</fullName>
    </submittedName>
</protein>
<gene>
    <name evidence="2" type="ORF">BN948_01677</name>
</gene>
<dbReference type="PANTHER" id="PTHR48207:SF3">
    <property type="entry name" value="SUCCINATE--HYDROXYMETHYLGLUTARATE COA-TRANSFERASE"/>
    <property type="match status" value="1"/>
</dbReference>
<evidence type="ECO:0000313" key="3">
    <source>
        <dbReference type="Proteomes" id="UP000028878"/>
    </source>
</evidence>
<dbReference type="AlphaFoldDB" id="A0A1L1PBB8"/>
<evidence type="ECO:0000256" key="1">
    <source>
        <dbReference type="ARBA" id="ARBA00022679"/>
    </source>
</evidence>
<dbReference type="Pfam" id="PF02515">
    <property type="entry name" value="CoA_transf_3"/>
    <property type="match status" value="1"/>
</dbReference>